<dbReference type="InterPro" id="IPR050356">
    <property type="entry name" value="SulA_CellDiv_inhibitor"/>
</dbReference>
<organism evidence="3 4">
    <name type="scientific">Psychrosphaera ytuae</name>
    <dbReference type="NCBI Taxonomy" id="2820710"/>
    <lineage>
        <taxon>Bacteria</taxon>
        <taxon>Pseudomonadati</taxon>
        <taxon>Pseudomonadota</taxon>
        <taxon>Gammaproteobacteria</taxon>
        <taxon>Alteromonadales</taxon>
        <taxon>Pseudoalteromonadaceae</taxon>
        <taxon>Psychrosphaera</taxon>
    </lineage>
</organism>
<evidence type="ECO:0000313" key="4">
    <source>
        <dbReference type="Proteomes" id="UP000682739"/>
    </source>
</evidence>
<dbReference type="PANTHER" id="PTHR35369">
    <property type="entry name" value="BLR3025 PROTEIN-RELATED"/>
    <property type="match status" value="1"/>
</dbReference>
<feature type="domain" description="UmuC" evidence="2">
    <location>
        <begin position="17"/>
        <end position="147"/>
    </location>
</feature>
<dbReference type="InterPro" id="IPR001126">
    <property type="entry name" value="UmuC"/>
</dbReference>
<evidence type="ECO:0000259" key="2">
    <source>
        <dbReference type="Pfam" id="PF00817"/>
    </source>
</evidence>
<dbReference type="PANTHER" id="PTHR35369:SF2">
    <property type="entry name" value="BLR3025 PROTEIN"/>
    <property type="match status" value="1"/>
</dbReference>
<dbReference type="AlphaFoldDB" id="A0A975D980"/>
<dbReference type="KEGG" id="psym:J1N51_08735"/>
<evidence type="ECO:0000313" key="3">
    <source>
        <dbReference type="EMBL" id="QTH62852.1"/>
    </source>
</evidence>
<proteinExistence type="predicted"/>
<reference evidence="3" key="1">
    <citation type="submission" date="2021-03" db="EMBL/GenBank/DDBJ databases">
        <title>Description of Psychrosphaera ytuae sp. nov. isolated from deep sea sediment of South China Sea.</title>
        <authorList>
            <person name="Zhang J."/>
            <person name="Xu X.-D."/>
        </authorList>
    </citation>
    <scope>NUCLEOTIDE SEQUENCE</scope>
    <source>
        <strain evidence="3">MTZ26</strain>
    </source>
</reference>
<dbReference type="EMBL" id="CP072110">
    <property type="protein sequence ID" value="QTH62852.1"/>
    <property type="molecule type" value="Genomic_DNA"/>
</dbReference>
<keyword evidence="1" id="KW-0227">DNA damage</keyword>
<dbReference type="Proteomes" id="UP000682739">
    <property type="component" value="Chromosome"/>
</dbReference>
<keyword evidence="4" id="KW-1185">Reference proteome</keyword>
<dbReference type="GO" id="GO:0006281">
    <property type="term" value="P:DNA repair"/>
    <property type="evidence" value="ECO:0007669"/>
    <property type="project" value="InterPro"/>
</dbReference>
<accession>A0A975D980</accession>
<gene>
    <name evidence="3" type="ORF">J1N51_08735</name>
</gene>
<evidence type="ECO:0000256" key="1">
    <source>
        <dbReference type="ARBA" id="ARBA00022763"/>
    </source>
</evidence>
<sequence length="490" mass="56488">MQWLYLSFHSLQLESSSNLSQETEPVIIVDPRHHEVVQFNAFARTLGIKVGMGLAMSLSLSQTLKVLEYQPEIEQERLFELAERLYKLTADIALDPPNGLFLRIDNMLRLYKDISDYWLAVTTCFADQALSFYYASAPSPRMAKVLAQAKVNVLYTNPDESITALKQLPIDYLQISPKQKEQLHRVGIKTIAELLDIPLKQLAKRFDLPLFTYLGQLTGELHTKLALFSPKLEYRRTLELMYEISNAEVLQHPIKKLLKELETYLKIRNKVAQTLCFELCYRYNEFISMYVERGDGEYRASKWLSLVRLQLESVKLAEPVVSIRLICTRLVSQSARVNDLFNQQASALESQELCAMLQAKLGREHVYRMYHRHALEPSKVTVLSPLNDITETRKAVSTQASSDSRLGTISKGTFWQPTSLLDIRPSYLQAIPSELKEQVTILSGPERITSGWWEFAPTCRDYYVAENQQGKKLWIFRTPNQQWFVHGYFS</sequence>
<dbReference type="InterPro" id="IPR043502">
    <property type="entry name" value="DNA/RNA_pol_sf"/>
</dbReference>
<dbReference type="SUPFAM" id="SSF56672">
    <property type="entry name" value="DNA/RNA polymerases"/>
    <property type="match status" value="1"/>
</dbReference>
<name>A0A975D980_9GAMM</name>
<dbReference type="CDD" id="cd03468">
    <property type="entry name" value="PolY_like"/>
    <property type="match status" value="1"/>
</dbReference>
<dbReference type="RefSeq" id="WP_208830447.1">
    <property type="nucleotide sequence ID" value="NZ_CP072110.1"/>
</dbReference>
<protein>
    <submittedName>
        <fullName evidence="3">DNA polymerase Y family protein</fullName>
    </submittedName>
</protein>
<dbReference type="Pfam" id="PF00817">
    <property type="entry name" value="IMS"/>
    <property type="match status" value="1"/>
</dbReference>